<keyword evidence="3" id="KW-0949">S-adenosyl-L-methionine</keyword>
<evidence type="ECO:0000313" key="5">
    <source>
        <dbReference type="EMBL" id="CAJ36493.1"/>
    </source>
</evidence>
<dbReference type="PANTHER" id="PTHR14911:SF13">
    <property type="entry name" value="TRNA (GUANINE(6)-N2)-METHYLTRANSFERASE THUMP3"/>
    <property type="match status" value="1"/>
</dbReference>
<accession>Q0W550</accession>
<dbReference type="GeneID" id="5143033"/>
<dbReference type="KEGG" id="rci:RCIX1177"/>
<evidence type="ECO:0000259" key="4">
    <source>
        <dbReference type="Pfam" id="PF01170"/>
    </source>
</evidence>
<dbReference type="GO" id="GO:0003677">
    <property type="term" value="F:DNA binding"/>
    <property type="evidence" value="ECO:0007669"/>
    <property type="project" value="InterPro"/>
</dbReference>
<dbReference type="eggNOG" id="arCOG00048">
    <property type="taxonomic scope" value="Archaea"/>
</dbReference>
<dbReference type="STRING" id="351160.RCIX1177"/>
<evidence type="ECO:0000256" key="2">
    <source>
        <dbReference type="ARBA" id="ARBA00022679"/>
    </source>
</evidence>
<evidence type="ECO:0000256" key="3">
    <source>
        <dbReference type="ARBA" id="ARBA00022691"/>
    </source>
</evidence>
<keyword evidence="6" id="KW-1185">Reference proteome</keyword>
<feature type="domain" description="Ribosomal RNA large subunit methyltransferase K/L-like methyltransferase" evidence="4">
    <location>
        <begin position="181"/>
        <end position="326"/>
    </location>
</feature>
<dbReference type="Gene3D" id="3.40.50.150">
    <property type="entry name" value="Vaccinia Virus protein VP39"/>
    <property type="match status" value="1"/>
</dbReference>
<organism evidence="5 6">
    <name type="scientific">Methanocella arvoryzae (strain DSM 22066 / NBRC 105507 / MRE50)</name>
    <dbReference type="NCBI Taxonomy" id="351160"/>
    <lineage>
        <taxon>Archaea</taxon>
        <taxon>Methanobacteriati</taxon>
        <taxon>Methanobacteriota</taxon>
        <taxon>Stenosarchaea group</taxon>
        <taxon>Methanomicrobia</taxon>
        <taxon>Methanocellales</taxon>
        <taxon>Methanocellaceae</taxon>
        <taxon>Methanocella</taxon>
    </lineage>
</organism>
<reference evidence="5 6" key="1">
    <citation type="journal article" date="2006" name="Science">
        <title>Genome of rice cluster I archaea -- the key methane producers in the rice rhizosphere.</title>
        <authorList>
            <person name="Erkel C."/>
            <person name="Kube M."/>
            <person name="Reinhardt R."/>
            <person name="Liesack W."/>
        </authorList>
    </citation>
    <scope>NUCLEOTIDE SEQUENCE [LARGE SCALE GENOMIC DNA]</scope>
    <source>
        <strain evidence="6">DSM 22066 / NBRC 105507 / MRE50</strain>
    </source>
</reference>
<dbReference type="RefSeq" id="WP_012036049.1">
    <property type="nucleotide sequence ID" value="NC_009464.1"/>
</dbReference>
<keyword evidence="1 5" id="KW-0489">Methyltransferase</keyword>
<dbReference type="EMBL" id="AM114193">
    <property type="protein sequence ID" value="CAJ36493.1"/>
    <property type="molecule type" value="Genomic_DNA"/>
</dbReference>
<dbReference type="PANTHER" id="PTHR14911">
    <property type="entry name" value="THUMP DOMAIN-CONTAINING"/>
    <property type="match status" value="1"/>
</dbReference>
<dbReference type="GO" id="GO:0016423">
    <property type="term" value="F:tRNA (guanine) methyltransferase activity"/>
    <property type="evidence" value="ECO:0007669"/>
    <property type="project" value="TreeGrafter"/>
</dbReference>
<dbReference type="GO" id="GO:0030488">
    <property type="term" value="P:tRNA methylation"/>
    <property type="evidence" value="ECO:0007669"/>
    <property type="project" value="TreeGrafter"/>
</dbReference>
<dbReference type="Proteomes" id="UP000000663">
    <property type="component" value="Chromosome"/>
</dbReference>
<protein>
    <submittedName>
        <fullName evidence="5">RNA methyltransferase</fullName>
    </submittedName>
</protein>
<gene>
    <name evidence="5" type="ORF">RCIX1177</name>
</gene>
<evidence type="ECO:0000313" key="6">
    <source>
        <dbReference type="Proteomes" id="UP000000663"/>
    </source>
</evidence>
<dbReference type="SUPFAM" id="SSF53335">
    <property type="entry name" value="S-adenosyl-L-methionine-dependent methyltransferases"/>
    <property type="match status" value="1"/>
</dbReference>
<dbReference type="InterPro" id="IPR001091">
    <property type="entry name" value="RM_Methyltransferase"/>
</dbReference>
<dbReference type="CDD" id="cd02440">
    <property type="entry name" value="AdoMet_MTases"/>
    <property type="match status" value="1"/>
</dbReference>
<dbReference type="Gene3D" id="3.30.2130.30">
    <property type="match status" value="1"/>
</dbReference>
<proteinExistence type="predicted"/>
<evidence type="ECO:0000256" key="1">
    <source>
        <dbReference type="ARBA" id="ARBA00022603"/>
    </source>
</evidence>
<dbReference type="PRINTS" id="PR00508">
    <property type="entry name" value="S21N4MTFRASE"/>
</dbReference>
<dbReference type="CDD" id="cd11715">
    <property type="entry name" value="THUMP_AdoMetMT"/>
    <property type="match status" value="1"/>
</dbReference>
<dbReference type="Pfam" id="PF01170">
    <property type="entry name" value="UPF0020"/>
    <property type="match status" value="1"/>
</dbReference>
<dbReference type="InterPro" id="IPR000241">
    <property type="entry name" value="RlmKL-like_Mtase"/>
</dbReference>
<dbReference type="GO" id="GO:0008170">
    <property type="term" value="F:N-methyltransferase activity"/>
    <property type="evidence" value="ECO:0007669"/>
    <property type="project" value="InterPro"/>
</dbReference>
<dbReference type="AlphaFoldDB" id="Q0W550"/>
<dbReference type="InterPro" id="IPR029063">
    <property type="entry name" value="SAM-dependent_MTases_sf"/>
</dbReference>
<keyword evidence="2" id="KW-0808">Transferase</keyword>
<sequence>MDPKSRAENPNEQIYMATTVPGIEDVAAGEMQSKLGGLKVLTRKRGKIFFRFDRSYEELFSLRCVDNLYYYLGSFEIGPHKADLAEIPRKLAKLGLRPRLERLYGDLSARSVIVSGSRTGKHTYSRYQAADALLDALVRVLGFRRGSVEAHDLHFRIDVEGGSAFLHVKLTPATFRYRGQEKQFLSAALKASVAHAMVLISMPRPDDIFLDPFCGSGTILAERASCEAKAIIGSDISPERLEIARQNLPGSIRIDHRDARHTGLPSGSVNKIVSNLPWGKQIEVGDVDQLYVEFLAEAKRLLAPGGLMVLLTDQEEAITRAAESCGLHIEKRCTLSLHGLHPSIYLIKKS</sequence>
<dbReference type="OrthoDB" id="7080at2157"/>
<name>Q0W550_METAR</name>